<dbReference type="FunFam" id="1.10.287.660:FF:000001">
    <property type="entry name" value="pre-mRNA-splicing factor ISY1 homolog"/>
    <property type="match status" value="1"/>
</dbReference>
<organism evidence="4 5">
    <name type="scientific">Coemansia thaxteri</name>
    <dbReference type="NCBI Taxonomy" id="2663907"/>
    <lineage>
        <taxon>Eukaryota</taxon>
        <taxon>Fungi</taxon>
        <taxon>Fungi incertae sedis</taxon>
        <taxon>Zoopagomycota</taxon>
        <taxon>Kickxellomycotina</taxon>
        <taxon>Kickxellomycetes</taxon>
        <taxon>Kickxellales</taxon>
        <taxon>Kickxellaceae</taxon>
        <taxon>Coemansia</taxon>
    </lineage>
</organism>
<comment type="caution">
    <text evidence="4">The sequence shown here is derived from an EMBL/GenBank/DDBJ whole genome shotgun (WGS) entry which is preliminary data.</text>
</comment>
<dbReference type="SUPFAM" id="SSF140102">
    <property type="entry name" value="ISY1 domain-like"/>
    <property type="match status" value="1"/>
</dbReference>
<dbReference type="InterPro" id="IPR009360">
    <property type="entry name" value="Isy1"/>
</dbReference>
<sequence length="202" mass="23548">MLYRFREAQSIELGHSKPKERRPHLASLAETLEEAERWRRDVIRDISRNMSRIHDASLPEGQIREINDEINKLLRVKHHWEERVLELGGPDYKKVGPKMVDHQGKEVAGRRGYKYFGRAKDLADVRELFEQQANASSKHGKSSNNRAELIRRADAVYYGYCDENDDGELLAYEQQVTEQRMLKLRSAHGATLDEDSEDEEEE</sequence>
<dbReference type="EMBL" id="JANBQF010000366">
    <property type="protein sequence ID" value="KAJ2001781.1"/>
    <property type="molecule type" value="Genomic_DNA"/>
</dbReference>
<name>A0A9W8EH67_9FUNG</name>
<proteinExistence type="inferred from homology"/>
<evidence type="ECO:0000256" key="3">
    <source>
        <dbReference type="ARBA" id="ARBA00023242"/>
    </source>
</evidence>
<protein>
    <submittedName>
        <fullName evidence="4">NineTeen Complex (NTC) component</fullName>
    </submittedName>
</protein>
<dbReference type="GO" id="GO:0000350">
    <property type="term" value="P:generation of catalytic spliceosome for second transesterification step"/>
    <property type="evidence" value="ECO:0007669"/>
    <property type="project" value="InterPro"/>
</dbReference>
<reference evidence="4" key="1">
    <citation type="submission" date="2022-07" db="EMBL/GenBank/DDBJ databases">
        <title>Phylogenomic reconstructions and comparative analyses of Kickxellomycotina fungi.</title>
        <authorList>
            <person name="Reynolds N.K."/>
            <person name="Stajich J.E."/>
            <person name="Barry K."/>
            <person name="Grigoriev I.V."/>
            <person name="Crous P."/>
            <person name="Smith M.E."/>
        </authorList>
    </citation>
    <scope>NUCLEOTIDE SEQUENCE</scope>
    <source>
        <strain evidence="4">IMI 214461</strain>
    </source>
</reference>
<dbReference type="OrthoDB" id="1739576at2759"/>
<dbReference type="Pfam" id="PF06246">
    <property type="entry name" value="Isy1"/>
    <property type="match status" value="1"/>
</dbReference>
<dbReference type="AlphaFoldDB" id="A0A9W8EH67"/>
<dbReference type="InterPro" id="IPR037200">
    <property type="entry name" value="Isy1_sf"/>
</dbReference>
<keyword evidence="5" id="KW-1185">Reference proteome</keyword>
<dbReference type="InterPro" id="IPR029012">
    <property type="entry name" value="Helix_hairpin_bin_sf"/>
</dbReference>
<dbReference type="GO" id="GO:0005634">
    <property type="term" value="C:nucleus"/>
    <property type="evidence" value="ECO:0007669"/>
    <property type="project" value="UniProtKB-SubCell"/>
</dbReference>
<evidence type="ECO:0000313" key="4">
    <source>
        <dbReference type="EMBL" id="KAJ2001781.1"/>
    </source>
</evidence>
<evidence type="ECO:0000313" key="5">
    <source>
        <dbReference type="Proteomes" id="UP001150907"/>
    </source>
</evidence>
<comment type="similarity">
    <text evidence="2">Belongs to the ISY1 family.</text>
</comment>
<gene>
    <name evidence="4" type="primary">ISY1</name>
    <name evidence="4" type="ORF">H4R26_003948</name>
</gene>
<dbReference type="PANTHER" id="PTHR13021">
    <property type="entry name" value="PRE-MRNA-SPLICING FACTOR ISY1"/>
    <property type="match status" value="1"/>
</dbReference>
<dbReference type="Gene3D" id="1.10.287.660">
    <property type="entry name" value="Helix hairpin bin"/>
    <property type="match status" value="1"/>
</dbReference>
<dbReference type="Proteomes" id="UP001150907">
    <property type="component" value="Unassembled WGS sequence"/>
</dbReference>
<keyword evidence="3" id="KW-0539">Nucleus</keyword>
<comment type="subcellular location">
    <subcellularLocation>
        <location evidence="1">Nucleus</location>
    </subcellularLocation>
</comment>
<accession>A0A9W8EH67</accession>
<evidence type="ECO:0000256" key="2">
    <source>
        <dbReference type="ARBA" id="ARBA00007002"/>
    </source>
</evidence>
<evidence type="ECO:0000256" key="1">
    <source>
        <dbReference type="ARBA" id="ARBA00004123"/>
    </source>
</evidence>